<dbReference type="KEGG" id="des:DSOUD_3083"/>
<dbReference type="SMART" id="SM00841">
    <property type="entry name" value="Elong-fact-P_C"/>
    <property type="match status" value="1"/>
</dbReference>
<dbReference type="FunFam" id="2.30.30.30:FF:000003">
    <property type="entry name" value="Elongation factor P"/>
    <property type="match status" value="1"/>
</dbReference>
<comment type="pathway">
    <text evidence="2 7">Protein biosynthesis; polypeptide chain elongation.</text>
</comment>
<organism evidence="12 13">
    <name type="scientific">Desulfuromonas soudanensis</name>
    <dbReference type="NCBI Taxonomy" id="1603606"/>
    <lineage>
        <taxon>Bacteria</taxon>
        <taxon>Pseudomonadati</taxon>
        <taxon>Thermodesulfobacteriota</taxon>
        <taxon>Desulfuromonadia</taxon>
        <taxon>Desulfuromonadales</taxon>
        <taxon>Desulfuromonadaceae</taxon>
        <taxon>Desulfuromonas</taxon>
    </lineage>
</organism>
<dbReference type="Gene3D" id="2.30.30.30">
    <property type="match status" value="1"/>
</dbReference>
<dbReference type="PROSITE" id="PS01275">
    <property type="entry name" value="EFP"/>
    <property type="match status" value="1"/>
</dbReference>
<comment type="function">
    <text evidence="7">Involved in peptide bond synthesis. Stimulates efficient translation and peptide-bond synthesis on native or reconstituted 70S ribosomes in vitro. Probably functions indirectly by altering the affinity of the ribosome for aminoacyl-tRNA, thus increasing their reactivity as acceptors for peptidyl transferase.</text>
</comment>
<evidence type="ECO:0000256" key="3">
    <source>
        <dbReference type="ARBA" id="ARBA00009479"/>
    </source>
</evidence>
<reference evidence="12 13" key="1">
    <citation type="submission" date="2015-07" db="EMBL/GenBank/DDBJ databases">
        <title>Isolation and Genomic Characterization of a Novel Halophilic Metal-Reducing Deltaproteobacterium from the Deep Subsurface.</title>
        <authorList>
            <person name="Badalamenti J.P."/>
            <person name="Summers Z.M."/>
            <person name="Gralnick J.A."/>
            <person name="Bond D.R."/>
        </authorList>
    </citation>
    <scope>NUCLEOTIDE SEQUENCE [LARGE SCALE GENOMIC DNA]</scope>
    <source>
        <strain evidence="12 13">WTL</strain>
    </source>
</reference>
<dbReference type="CDD" id="cd04470">
    <property type="entry name" value="S1_EF-P_repeat_1"/>
    <property type="match status" value="1"/>
</dbReference>
<dbReference type="EMBL" id="CP010802">
    <property type="protein sequence ID" value="ALC17808.1"/>
    <property type="molecule type" value="Genomic_DNA"/>
</dbReference>
<gene>
    <name evidence="12" type="primary">efp-2</name>
    <name evidence="7" type="synonym">efp</name>
    <name evidence="12" type="ORF">DSOUD_3083</name>
</gene>
<dbReference type="HAMAP" id="MF_00141">
    <property type="entry name" value="EF_P"/>
    <property type="match status" value="1"/>
</dbReference>
<evidence type="ECO:0000256" key="8">
    <source>
        <dbReference type="NCBIfam" id="TIGR00038"/>
    </source>
</evidence>
<dbReference type="InterPro" id="IPR012340">
    <property type="entry name" value="NA-bd_OB-fold"/>
</dbReference>
<dbReference type="InterPro" id="IPR014722">
    <property type="entry name" value="Rib_uL2_dom2"/>
</dbReference>
<dbReference type="STRING" id="1603606.DSOUD_3083"/>
<dbReference type="PIRSF" id="PIRSF005901">
    <property type="entry name" value="EF-P"/>
    <property type="match status" value="1"/>
</dbReference>
<evidence type="ECO:0000256" key="5">
    <source>
        <dbReference type="ARBA" id="ARBA00022768"/>
    </source>
</evidence>
<name>A0A0M4D3L3_9BACT</name>
<dbReference type="Pfam" id="PF01132">
    <property type="entry name" value="EFP"/>
    <property type="match status" value="1"/>
</dbReference>
<dbReference type="FunFam" id="2.40.50.140:FF:000009">
    <property type="entry name" value="Elongation factor P"/>
    <property type="match status" value="1"/>
</dbReference>
<dbReference type="NCBIfam" id="NF001810">
    <property type="entry name" value="PRK00529.1"/>
    <property type="match status" value="1"/>
</dbReference>
<keyword evidence="6 7" id="KW-0648">Protein biosynthesis</keyword>
<dbReference type="UniPathway" id="UPA00345"/>
<dbReference type="SUPFAM" id="SSF50104">
    <property type="entry name" value="Translation proteins SH3-like domain"/>
    <property type="match status" value="1"/>
</dbReference>
<evidence type="ECO:0000256" key="4">
    <source>
        <dbReference type="ARBA" id="ARBA00022490"/>
    </source>
</evidence>
<dbReference type="GO" id="GO:0003746">
    <property type="term" value="F:translation elongation factor activity"/>
    <property type="evidence" value="ECO:0007669"/>
    <property type="project" value="UniProtKB-UniRule"/>
</dbReference>
<evidence type="ECO:0000256" key="6">
    <source>
        <dbReference type="ARBA" id="ARBA00022917"/>
    </source>
</evidence>
<dbReference type="InterPro" id="IPR011768">
    <property type="entry name" value="Transl_elongation_fac_P"/>
</dbReference>
<dbReference type="PATRIC" id="fig|1603606.3.peg.3325"/>
<dbReference type="Proteomes" id="UP000057158">
    <property type="component" value="Chromosome"/>
</dbReference>
<sequence>MYSCADLKKGLKLMIDGEPHYIVAFDFTKPGKGQALYKCKLRNMITGSLFDRTYRSGESFEPAALEDRDMQYLYQDESGYVFMDNKNYEQVTLDEKTLGDEKYFLRDNMDVKILLFNGRGIGITLPNFVNLRVTEADPWVKGDTAAGNNKPVTTESGYTLAVPPFVEAGDLIQIDTRTGDYVTRVKE</sequence>
<dbReference type="FunFam" id="2.40.50.140:FF:000004">
    <property type="entry name" value="Elongation factor P"/>
    <property type="match status" value="1"/>
</dbReference>
<dbReference type="Pfam" id="PF08207">
    <property type="entry name" value="EFP_N"/>
    <property type="match status" value="1"/>
</dbReference>
<comment type="similarity">
    <text evidence="3 7 9">Belongs to the elongation factor P family.</text>
</comment>
<dbReference type="GO" id="GO:0043043">
    <property type="term" value="P:peptide biosynthetic process"/>
    <property type="evidence" value="ECO:0007669"/>
    <property type="project" value="InterPro"/>
</dbReference>
<dbReference type="AlphaFoldDB" id="A0A0M4D3L3"/>
<dbReference type="GO" id="GO:0005829">
    <property type="term" value="C:cytosol"/>
    <property type="evidence" value="ECO:0007669"/>
    <property type="project" value="UniProtKB-ARBA"/>
</dbReference>
<dbReference type="InterPro" id="IPR013852">
    <property type="entry name" value="Transl_elong_P/YeiP_CS"/>
</dbReference>
<dbReference type="InterPro" id="IPR001059">
    <property type="entry name" value="Transl_elong_P/YeiP_cen"/>
</dbReference>
<evidence type="ECO:0000259" key="11">
    <source>
        <dbReference type="SMART" id="SM01185"/>
    </source>
</evidence>
<evidence type="ECO:0000313" key="13">
    <source>
        <dbReference type="Proteomes" id="UP000057158"/>
    </source>
</evidence>
<keyword evidence="4 7" id="KW-0963">Cytoplasm</keyword>
<dbReference type="Pfam" id="PF09285">
    <property type="entry name" value="Elong-fact-P_C"/>
    <property type="match status" value="1"/>
</dbReference>
<dbReference type="PANTHER" id="PTHR30053:SF12">
    <property type="entry name" value="ELONGATION FACTOR P (EF-P) FAMILY PROTEIN"/>
    <property type="match status" value="1"/>
</dbReference>
<evidence type="ECO:0000259" key="10">
    <source>
        <dbReference type="SMART" id="SM00841"/>
    </source>
</evidence>
<dbReference type="InterPro" id="IPR020599">
    <property type="entry name" value="Transl_elong_fac_P/YeiP"/>
</dbReference>
<dbReference type="PANTHER" id="PTHR30053">
    <property type="entry name" value="ELONGATION FACTOR P"/>
    <property type="match status" value="1"/>
</dbReference>
<evidence type="ECO:0000256" key="2">
    <source>
        <dbReference type="ARBA" id="ARBA00004815"/>
    </source>
</evidence>
<dbReference type="InterPro" id="IPR015365">
    <property type="entry name" value="Elong-fact-P_C"/>
</dbReference>
<evidence type="ECO:0000313" key="12">
    <source>
        <dbReference type="EMBL" id="ALC17808.1"/>
    </source>
</evidence>
<dbReference type="NCBIfam" id="TIGR00038">
    <property type="entry name" value="efp"/>
    <property type="match status" value="1"/>
</dbReference>
<dbReference type="InterPro" id="IPR013185">
    <property type="entry name" value="Transl_elong_KOW-like"/>
</dbReference>
<evidence type="ECO:0000256" key="9">
    <source>
        <dbReference type="RuleBase" id="RU004389"/>
    </source>
</evidence>
<dbReference type="OrthoDB" id="9801844at2"/>
<dbReference type="CDD" id="cd05794">
    <property type="entry name" value="S1_EF-P_repeat_2"/>
    <property type="match status" value="1"/>
</dbReference>
<comment type="subcellular location">
    <subcellularLocation>
        <location evidence="1 7">Cytoplasm</location>
    </subcellularLocation>
</comment>
<accession>A0A0M4D3L3</accession>
<dbReference type="SMART" id="SM01185">
    <property type="entry name" value="EFP"/>
    <property type="match status" value="1"/>
</dbReference>
<feature type="domain" description="Elongation factor P C-terminal" evidence="10">
    <location>
        <begin position="129"/>
        <end position="184"/>
    </location>
</feature>
<evidence type="ECO:0000256" key="7">
    <source>
        <dbReference type="HAMAP-Rule" id="MF_00141"/>
    </source>
</evidence>
<keyword evidence="5 7" id="KW-0251">Elongation factor</keyword>
<protein>
    <recommendedName>
        <fullName evidence="7 8">Elongation factor P</fullName>
        <shortName evidence="7">EF-P</shortName>
    </recommendedName>
</protein>
<feature type="domain" description="Translation elongation factor P/YeiP central" evidence="11">
    <location>
        <begin position="67"/>
        <end position="121"/>
    </location>
</feature>
<evidence type="ECO:0000256" key="1">
    <source>
        <dbReference type="ARBA" id="ARBA00004496"/>
    </source>
</evidence>
<dbReference type="SUPFAM" id="SSF50249">
    <property type="entry name" value="Nucleic acid-binding proteins"/>
    <property type="match status" value="2"/>
</dbReference>
<dbReference type="InterPro" id="IPR008991">
    <property type="entry name" value="Translation_prot_SH3-like_sf"/>
</dbReference>
<proteinExistence type="inferred from homology"/>
<dbReference type="RefSeq" id="WP_053551789.1">
    <property type="nucleotide sequence ID" value="NZ_CP010802.1"/>
</dbReference>
<keyword evidence="13" id="KW-1185">Reference proteome</keyword>
<dbReference type="Gene3D" id="2.40.50.140">
    <property type="entry name" value="Nucleic acid-binding proteins"/>
    <property type="match status" value="2"/>
</dbReference>